<keyword evidence="2" id="KW-1133">Transmembrane helix</keyword>
<feature type="region of interest" description="Disordered" evidence="1">
    <location>
        <begin position="78"/>
        <end position="111"/>
    </location>
</feature>
<feature type="region of interest" description="Disordered" evidence="1">
    <location>
        <begin position="1"/>
        <end position="45"/>
    </location>
</feature>
<evidence type="ECO:0000256" key="1">
    <source>
        <dbReference type="SAM" id="MobiDB-lite"/>
    </source>
</evidence>
<accession>A0A1F6AXJ1</accession>
<evidence type="ECO:0000313" key="5">
    <source>
        <dbReference type="Proteomes" id="UP000176450"/>
    </source>
</evidence>
<evidence type="ECO:0000256" key="2">
    <source>
        <dbReference type="SAM" id="Phobius"/>
    </source>
</evidence>
<keyword evidence="2" id="KW-0472">Membrane</keyword>
<dbReference type="Proteomes" id="UP000176450">
    <property type="component" value="Unassembled WGS sequence"/>
</dbReference>
<proteinExistence type="predicted"/>
<evidence type="ECO:0000313" key="4">
    <source>
        <dbReference type="EMBL" id="OGG29396.1"/>
    </source>
</evidence>
<dbReference type="Pfam" id="PF13884">
    <property type="entry name" value="Peptidase_S74"/>
    <property type="match status" value="1"/>
</dbReference>
<comment type="caution">
    <text evidence="4">The sequence shown here is derived from an EMBL/GenBank/DDBJ whole genome shotgun (WGS) entry which is preliminary data.</text>
</comment>
<gene>
    <name evidence="4" type="ORF">A3A63_02500</name>
</gene>
<keyword evidence="2" id="KW-0812">Transmembrane</keyword>
<reference evidence="4 5" key="1">
    <citation type="journal article" date="2016" name="Nat. Commun.">
        <title>Thousands of microbial genomes shed light on interconnected biogeochemical processes in an aquifer system.</title>
        <authorList>
            <person name="Anantharaman K."/>
            <person name="Brown C.T."/>
            <person name="Hug L.A."/>
            <person name="Sharon I."/>
            <person name="Castelle C.J."/>
            <person name="Probst A.J."/>
            <person name="Thomas B.C."/>
            <person name="Singh A."/>
            <person name="Wilkins M.J."/>
            <person name="Karaoz U."/>
            <person name="Brodie E.L."/>
            <person name="Williams K.H."/>
            <person name="Hubbard S.S."/>
            <person name="Banfield J.F."/>
        </authorList>
    </citation>
    <scope>NUCLEOTIDE SEQUENCE [LARGE SCALE GENOMIC DNA]</scope>
</reference>
<dbReference type="InterPro" id="IPR030392">
    <property type="entry name" value="S74_ICA"/>
</dbReference>
<dbReference type="PROSITE" id="PS51688">
    <property type="entry name" value="ICA"/>
    <property type="match status" value="1"/>
</dbReference>
<name>A0A1F6AXJ1_9BACT</name>
<organism evidence="4 5">
    <name type="scientific">Candidatus Gottesmanbacteria bacterium RIFCSPLOWO2_01_FULL_46_9</name>
    <dbReference type="NCBI Taxonomy" id="1798394"/>
    <lineage>
        <taxon>Bacteria</taxon>
        <taxon>Candidatus Gottesmaniibacteriota</taxon>
    </lineage>
</organism>
<sequence>MTYHREIPLPEEPTPLINPLSPPAETPEHSDTSPPTHADPQPFNENNQFTKPLFLTGVLLLGLAGAGFLAVHIAGVRSNTQKSPPGNTTASHTAVASLTKETSSSTQGNVLGTSTAKTIGAAGGTGTVGPTGVIGPTGETGLSGLIGIPGPTGIMGFIGASGATGPTGYAGPAGGAGVLGAVGATGGTGQIGANGEVLFTQNDAVIFPYAVVDKSIALGNTAGSGLSTTTATSALIFLSGTSGNASISGLLTMRGGDSIIETQTMSKLTIGSATTGAIQLSPNGTSGLLVSDQGFVGIGTTPSYPLDVKAAGTGIIARFNSENATGCSLAADGTLSCTSDERLKKNIENIGVGIDTLMALRPVTFDWKNLSSPYKNLGFIAQEIESILPELVTTDEVTGYKQLNMTGLIPVLTHALQQQQKQIASLSQSFAQKMQEPFTSPLAGVEEVKTNILSPLSDTAKGIDLKLGDHQSFSIYNKEGRPTTSFDALGNLDIKGNLDIQGNLKATSVYTGSVSAFSASVAGTLYADRIVTRFGEITPLPSGNSPPTTAQDFTPIPLVIPDSIGDDTTLISSTSALAALGVRFSGDNFQNVIIEKDILLTESFTAFGDTFLGNTTVGGSLVVNGSVHISEDGIETYGSIFRIQPKKLAALDIMGGTIIVSNTGSVIFNGNVNIIGELAATEGISTSILSPFGQDLTINLSKSLQTTSVSASSSGELALNEVEGARPELAEGFGKLLIQGRGGYTVSSFDSLGNATLAGTLRTSELLADKIHMALYPESTASGTFIPSIGTAVLPAGESSITVENESVTDESLVFITPTSPTGNTLYVVDRIPGEFIVGITAPPLEDIRFNWWIIN</sequence>
<feature type="domain" description="Peptidase S74" evidence="3">
    <location>
        <begin position="339"/>
        <end position="430"/>
    </location>
</feature>
<protein>
    <recommendedName>
        <fullName evidence="3">Peptidase S74 domain-containing protein</fullName>
    </recommendedName>
</protein>
<dbReference type="AlphaFoldDB" id="A0A1F6AXJ1"/>
<feature type="transmembrane region" description="Helical" evidence="2">
    <location>
        <begin position="53"/>
        <end position="75"/>
    </location>
</feature>
<dbReference type="EMBL" id="MFJX01000069">
    <property type="protein sequence ID" value="OGG29396.1"/>
    <property type="molecule type" value="Genomic_DNA"/>
</dbReference>
<evidence type="ECO:0000259" key="3">
    <source>
        <dbReference type="PROSITE" id="PS51688"/>
    </source>
</evidence>